<protein>
    <submittedName>
        <fullName evidence="1">Uncharacterized protein</fullName>
    </submittedName>
</protein>
<accession>A0ABW2Z8T8</accession>
<dbReference type="EMBL" id="JBHTIC010000020">
    <property type="protein sequence ID" value="MFD0763007.1"/>
    <property type="molecule type" value="Genomic_DNA"/>
</dbReference>
<comment type="caution">
    <text evidence="1">The sequence shown here is derived from an EMBL/GenBank/DDBJ whole genome shotgun (WGS) entry which is preliminary data.</text>
</comment>
<dbReference type="RefSeq" id="WP_386783575.1">
    <property type="nucleotide sequence ID" value="NZ_JBHTIC010000020.1"/>
</dbReference>
<evidence type="ECO:0000313" key="2">
    <source>
        <dbReference type="Proteomes" id="UP001597032"/>
    </source>
</evidence>
<organism evidence="1 2">
    <name type="scientific">Lutibacter aestuarii</name>
    <dbReference type="NCBI Taxonomy" id="861111"/>
    <lineage>
        <taxon>Bacteria</taxon>
        <taxon>Pseudomonadati</taxon>
        <taxon>Bacteroidota</taxon>
        <taxon>Flavobacteriia</taxon>
        <taxon>Flavobacteriales</taxon>
        <taxon>Flavobacteriaceae</taxon>
        <taxon>Lutibacter</taxon>
    </lineage>
</organism>
<sequence>MTDDIRLNSLKVVLLAQLLVEAIDDVRATNLYNGKLKQHANTVCNILTPMLKKQVFEVYKEDPELTTNLFNEIDNLIQKLSKLNVVDLTIINQITQMYVQNPEKAQQQFPIQLNTLLT</sequence>
<name>A0ABW2Z8T8_9FLAO</name>
<evidence type="ECO:0000313" key="1">
    <source>
        <dbReference type="EMBL" id="MFD0763007.1"/>
    </source>
</evidence>
<keyword evidence="2" id="KW-1185">Reference proteome</keyword>
<reference evidence="2" key="1">
    <citation type="journal article" date="2019" name="Int. J. Syst. Evol. Microbiol.">
        <title>The Global Catalogue of Microorganisms (GCM) 10K type strain sequencing project: providing services to taxonomists for standard genome sequencing and annotation.</title>
        <authorList>
            <consortium name="The Broad Institute Genomics Platform"/>
            <consortium name="The Broad Institute Genome Sequencing Center for Infectious Disease"/>
            <person name="Wu L."/>
            <person name="Ma J."/>
        </authorList>
    </citation>
    <scope>NUCLEOTIDE SEQUENCE [LARGE SCALE GENOMIC DNA]</scope>
    <source>
        <strain evidence="2">CCUG 60022</strain>
    </source>
</reference>
<gene>
    <name evidence="1" type="ORF">ACFQZW_13025</name>
</gene>
<proteinExistence type="predicted"/>
<dbReference type="Proteomes" id="UP001597032">
    <property type="component" value="Unassembled WGS sequence"/>
</dbReference>